<keyword evidence="1" id="KW-0175">Coiled coil</keyword>
<dbReference type="OrthoDB" id="10035013at2759"/>
<keyword evidence="5" id="KW-1185">Reference proteome</keyword>
<evidence type="ECO:0000256" key="1">
    <source>
        <dbReference type="SAM" id="Coils"/>
    </source>
</evidence>
<gene>
    <name evidence="4" type="ORF">DGYR_LOCUS11894</name>
</gene>
<evidence type="ECO:0000313" key="4">
    <source>
        <dbReference type="EMBL" id="CAD5124340.1"/>
    </source>
</evidence>
<evidence type="ECO:0000313" key="5">
    <source>
        <dbReference type="Proteomes" id="UP000549394"/>
    </source>
</evidence>
<feature type="compositionally biased region" description="Low complexity" evidence="2">
    <location>
        <begin position="192"/>
        <end position="201"/>
    </location>
</feature>
<proteinExistence type="predicted"/>
<evidence type="ECO:0000256" key="2">
    <source>
        <dbReference type="SAM" id="MobiDB-lite"/>
    </source>
</evidence>
<dbReference type="Proteomes" id="UP000549394">
    <property type="component" value="Unassembled WGS sequence"/>
</dbReference>
<dbReference type="InterPro" id="IPR057953">
    <property type="entry name" value="SAPC2_N"/>
</dbReference>
<feature type="coiled-coil region" evidence="1">
    <location>
        <begin position="274"/>
        <end position="301"/>
    </location>
</feature>
<sequence>MNSEALQSADKLSEKFVQSIRVLFEILDEDKTGFVHVDAISPRWNGDKTVTIQLRKFATSAGFLTFESLCKAFRQVVCAKEVHKEKMINEESNEPVKYGFQSFLSESDLETKKAVENTYAQTLKSKSSMIYSKTKGGNQLTHNHRQRDQATVNNLDFAAMPLNSQFDAKFPKTLSMSSIKVPDHAMKSTLPRNNSRNSYMNRRSRESRRHTVGGDDSNIDHGMIRRAQLLDEERRTLEKGLEKIEKAKSWYLSKIENIKSKQGSLEQNKENWSIEACRDRLKLQNARIQELNQQLEALVLSSEKGLPLHMNLAFSETPNKANNVSNDNHHQYIILKSQKDKIEQQMQKLTEKVEQLENEKQTLIRDVFEARACSRKGIFLDDSTFM</sequence>
<accession>A0A7I8W804</accession>
<name>A0A7I8W804_9ANNE</name>
<dbReference type="Pfam" id="PF25825">
    <property type="entry name" value="SAPC2_N"/>
    <property type="match status" value="1"/>
</dbReference>
<dbReference type="Pfam" id="PF11414">
    <property type="entry name" value="Suppressor_APC"/>
    <property type="match status" value="1"/>
</dbReference>
<dbReference type="PANTHER" id="PTHR14907:SF2">
    <property type="entry name" value="SUPPRESSOR APC DOMAIN-CONTAINING PROTEIN 2"/>
    <property type="match status" value="1"/>
</dbReference>
<feature type="domain" description="Suppressor APC" evidence="3">
    <location>
        <begin position="12"/>
        <end position="79"/>
    </location>
</feature>
<protein>
    <submittedName>
        <fullName evidence="4">DgyrCDS12631</fullName>
    </submittedName>
</protein>
<feature type="region of interest" description="Disordered" evidence="2">
    <location>
        <begin position="186"/>
        <end position="219"/>
    </location>
</feature>
<reference evidence="4 5" key="1">
    <citation type="submission" date="2020-08" db="EMBL/GenBank/DDBJ databases">
        <authorList>
            <person name="Hejnol A."/>
        </authorList>
    </citation>
    <scope>NUCLEOTIDE SEQUENCE [LARGE SCALE GENOMIC DNA]</scope>
</reference>
<dbReference type="Gene3D" id="1.10.287.450">
    <property type="entry name" value="Helix hairpin bin"/>
    <property type="match status" value="1"/>
</dbReference>
<evidence type="ECO:0000259" key="3">
    <source>
        <dbReference type="Pfam" id="PF25825"/>
    </source>
</evidence>
<organism evidence="4 5">
    <name type="scientific">Dimorphilus gyrociliatus</name>
    <dbReference type="NCBI Taxonomy" id="2664684"/>
    <lineage>
        <taxon>Eukaryota</taxon>
        <taxon>Metazoa</taxon>
        <taxon>Spiralia</taxon>
        <taxon>Lophotrochozoa</taxon>
        <taxon>Annelida</taxon>
        <taxon>Polychaeta</taxon>
        <taxon>Polychaeta incertae sedis</taxon>
        <taxon>Dinophilidae</taxon>
        <taxon>Dimorphilus</taxon>
    </lineage>
</organism>
<dbReference type="InterPro" id="IPR026828">
    <property type="entry name" value="SAPC2_1/2"/>
</dbReference>
<feature type="coiled-coil region" evidence="1">
    <location>
        <begin position="332"/>
        <end position="366"/>
    </location>
</feature>
<dbReference type="PANTHER" id="PTHR14907">
    <property type="entry name" value="FI14130P"/>
    <property type="match status" value="1"/>
</dbReference>
<dbReference type="AlphaFoldDB" id="A0A7I8W804"/>
<comment type="caution">
    <text evidence="4">The sequence shown here is derived from an EMBL/GenBank/DDBJ whole genome shotgun (WGS) entry which is preliminary data.</text>
</comment>
<dbReference type="EMBL" id="CAJFCJ010000020">
    <property type="protein sequence ID" value="CAD5124340.1"/>
    <property type="molecule type" value="Genomic_DNA"/>
</dbReference>